<organism evidence="2">
    <name type="scientific">Tetraselmis sp. GSL018</name>
    <dbReference type="NCBI Taxonomy" id="582737"/>
    <lineage>
        <taxon>Eukaryota</taxon>
        <taxon>Viridiplantae</taxon>
        <taxon>Chlorophyta</taxon>
        <taxon>core chlorophytes</taxon>
        <taxon>Chlorodendrophyceae</taxon>
        <taxon>Chlorodendrales</taxon>
        <taxon>Chlorodendraceae</taxon>
        <taxon>Tetraselmis</taxon>
    </lineage>
</organism>
<reference evidence="2" key="1">
    <citation type="submission" date="2014-05" db="EMBL/GenBank/DDBJ databases">
        <title>The transcriptome of the halophilic microalga Tetraselmis sp. GSL018 isolated from the Great Salt Lake, Utah.</title>
        <authorList>
            <person name="Jinkerson R.E."/>
            <person name="D'Adamo S."/>
            <person name="Posewitz M.C."/>
        </authorList>
    </citation>
    <scope>NUCLEOTIDE SEQUENCE</scope>
    <source>
        <strain evidence="2">GSL018</strain>
    </source>
</reference>
<dbReference type="EMBL" id="GBEZ01007113">
    <property type="protein sequence ID" value="JAC78321.1"/>
    <property type="molecule type" value="Transcribed_RNA"/>
</dbReference>
<feature type="compositionally biased region" description="Polar residues" evidence="1">
    <location>
        <begin position="29"/>
        <end position="38"/>
    </location>
</feature>
<name>A0A061S6A8_9CHLO</name>
<evidence type="ECO:0000256" key="1">
    <source>
        <dbReference type="SAM" id="MobiDB-lite"/>
    </source>
</evidence>
<feature type="region of interest" description="Disordered" evidence="1">
    <location>
        <begin position="1"/>
        <end position="63"/>
    </location>
</feature>
<proteinExistence type="predicted"/>
<accession>A0A061S6A8</accession>
<sequence>QSHPHSPQPPLRPSSFPAAADMGAARTGQPKTSSSPNNVFEGGEDCESARGKRKKGSEGENSD</sequence>
<gene>
    <name evidence="2" type="ORF">TSPGSL018_15420</name>
</gene>
<protein>
    <submittedName>
        <fullName evidence="2">Uncharacterized protein</fullName>
    </submittedName>
</protein>
<feature type="compositionally biased region" description="Pro residues" evidence="1">
    <location>
        <begin position="1"/>
        <end position="12"/>
    </location>
</feature>
<evidence type="ECO:0000313" key="2">
    <source>
        <dbReference type="EMBL" id="JAC78321.1"/>
    </source>
</evidence>
<dbReference type="AlphaFoldDB" id="A0A061S6A8"/>
<feature type="non-terminal residue" evidence="2">
    <location>
        <position position="1"/>
    </location>
</feature>